<protein>
    <recommendedName>
        <fullName evidence="4">Transmembrane protein</fullName>
    </recommendedName>
</protein>
<dbReference type="AlphaFoldDB" id="A0A839QIJ1"/>
<evidence type="ECO:0000313" key="2">
    <source>
        <dbReference type="EMBL" id="MBB2996228.1"/>
    </source>
</evidence>
<reference evidence="2 3" key="1">
    <citation type="submission" date="2020-08" db="EMBL/GenBank/DDBJ databases">
        <title>Sequencing the genomes of 1000 actinobacteria strains.</title>
        <authorList>
            <person name="Klenk H.-P."/>
        </authorList>
    </citation>
    <scope>NUCLEOTIDE SEQUENCE [LARGE SCALE GENOMIC DNA]</scope>
    <source>
        <strain evidence="2 3">DSM 22826</strain>
    </source>
</reference>
<gene>
    <name evidence="2" type="ORF">E9229_002419</name>
</gene>
<dbReference type="EMBL" id="JACHVS010000001">
    <property type="protein sequence ID" value="MBB2996228.1"/>
    <property type="molecule type" value="Genomic_DNA"/>
</dbReference>
<feature type="transmembrane region" description="Helical" evidence="1">
    <location>
        <begin position="85"/>
        <end position="109"/>
    </location>
</feature>
<evidence type="ECO:0000313" key="3">
    <source>
        <dbReference type="Proteomes" id="UP000523000"/>
    </source>
</evidence>
<evidence type="ECO:0008006" key="4">
    <source>
        <dbReference type="Google" id="ProtNLM"/>
    </source>
</evidence>
<accession>A0A839QIJ1</accession>
<keyword evidence="3" id="KW-1185">Reference proteome</keyword>
<keyword evidence="1" id="KW-0472">Membrane</keyword>
<organism evidence="2 3">
    <name type="scientific">Paeniglutamicibacter cryotolerans</name>
    <dbReference type="NCBI Taxonomy" id="670079"/>
    <lineage>
        <taxon>Bacteria</taxon>
        <taxon>Bacillati</taxon>
        <taxon>Actinomycetota</taxon>
        <taxon>Actinomycetes</taxon>
        <taxon>Micrococcales</taxon>
        <taxon>Micrococcaceae</taxon>
        <taxon>Paeniglutamicibacter</taxon>
    </lineage>
</organism>
<keyword evidence="1" id="KW-1133">Transmembrane helix</keyword>
<proteinExistence type="predicted"/>
<comment type="caution">
    <text evidence="2">The sequence shown here is derived from an EMBL/GenBank/DDBJ whole genome shotgun (WGS) entry which is preliminary data.</text>
</comment>
<feature type="transmembrane region" description="Helical" evidence="1">
    <location>
        <begin position="51"/>
        <end position="73"/>
    </location>
</feature>
<name>A0A839QIJ1_9MICC</name>
<sequence length="112" mass="11802">MEANEPRARVLWKVLPALGLLLVAWMLMWLAQSIPTVCALAFPCPAPDVRAAPAIIFGGLMLVPMLMLLVVSATGGSGYQWVSRVSYVALVSLAIVGLGTVLFSGGFGIPSF</sequence>
<dbReference type="Proteomes" id="UP000523000">
    <property type="component" value="Unassembled WGS sequence"/>
</dbReference>
<evidence type="ECO:0000256" key="1">
    <source>
        <dbReference type="SAM" id="Phobius"/>
    </source>
</evidence>
<keyword evidence="1" id="KW-0812">Transmembrane</keyword>
<feature type="transmembrane region" description="Helical" evidence="1">
    <location>
        <begin position="12"/>
        <end position="31"/>
    </location>
</feature>